<evidence type="ECO:0000313" key="2">
    <source>
        <dbReference type="Proteomes" id="UP000887013"/>
    </source>
</evidence>
<keyword evidence="2" id="KW-1185">Reference proteome</keyword>
<dbReference type="EMBL" id="BMAW01027575">
    <property type="protein sequence ID" value="GFU02816.1"/>
    <property type="molecule type" value="Genomic_DNA"/>
</dbReference>
<reference evidence="1" key="1">
    <citation type="submission" date="2020-08" db="EMBL/GenBank/DDBJ databases">
        <title>Multicomponent nature underlies the extraordinary mechanical properties of spider dragline silk.</title>
        <authorList>
            <person name="Kono N."/>
            <person name="Nakamura H."/>
            <person name="Mori M."/>
            <person name="Yoshida Y."/>
            <person name="Ohtoshi R."/>
            <person name="Malay A.D."/>
            <person name="Moran D.A.P."/>
            <person name="Tomita M."/>
            <person name="Numata K."/>
            <person name="Arakawa K."/>
        </authorList>
    </citation>
    <scope>NUCLEOTIDE SEQUENCE</scope>
</reference>
<dbReference type="Proteomes" id="UP000887013">
    <property type="component" value="Unassembled WGS sequence"/>
</dbReference>
<proteinExistence type="predicted"/>
<organism evidence="1 2">
    <name type="scientific">Nephila pilipes</name>
    <name type="common">Giant wood spider</name>
    <name type="synonym">Nephila maculata</name>
    <dbReference type="NCBI Taxonomy" id="299642"/>
    <lineage>
        <taxon>Eukaryota</taxon>
        <taxon>Metazoa</taxon>
        <taxon>Ecdysozoa</taxon>
        <taxon>Arthropoda</taxon>
        <taxon>Chelicerata</taxon>
        <taxon>Arachnida</taxon>
        <taxon>Araneae</taxon>
        <taxon>Araneomorphae</taxon>
        <taxon>Entelegynae</taxon>
        <taxon>Araneoidea</taxon>
        <taxon>Nephilidae</taxon>
        <taxon>Nephila</taxon>
    </lineage>
</organism>
<protein>
    <submittedName>
        <fullName evidence="1">Uncharacterized protein</fullName>
    </submittedName>
</protein>
<comment type="caution">
    <text evidence="1">The sequence shown here is derived from an EMBL/GenBank/DDBJ whole genome shotgun (WGS) entry which is preliminary data.</text>
</comment>
<gene>
    <name evidence="1" type="ORF">NPIL_35461</name>
</gene>
<name>A0A8X6UD69_NEPPI</name>
<evidence type="ECO:0000313" key="1">
    <source>
        <dbReference type="EMBL" id="GFU02816.1"/>
    </source>
</evidence>
<accession>A0A8X6UD69</accession>
<dbReference type="AlphaFoldDB" id="A0A8X6UD69"/>
<sequence>MPNEEKDKRHIEKQEEEQKTKLLVIRQKRILGKEKENISIGEREELAIKVHIKSREGAILFQGKKRLKRYQIRFLKKENISTTTR</sequence>